<dbReference type="PROSITE" id="PS50112">
    <property type="entry name" value="PAS"/>
    <property type="match status" value="1"/>
</dbReference>
<comment type="catalytic activity">
    <reaction evidence="5">
        <text>2 GTP = 3',3'-c-di-GMP + 2 diphosphate</text>
        <dbReference type="Rhea" id="RHEA:24898"/>
        <dbReference type="ChEBI" id="CHEBI:33019"/>
        <dbReference type="ChEBI" id="CHEBI:37565"/>
        <dbReference type="ChEBI" id="CHEBI:58805"/>
        <dbReference type="EC" id="2.7.7.65"/>
    </reaction>
</comment>
<name>A0A1H2XRN1_9PSED</name>
<dbReference type="CDD" id="cd01949">
    <property type="entry name" value="GGDEF"/>
    <property type="match status" value="1"/>
</dbReference>
<organism evidence="9 10">
    <name type="scientific">Pseudomonas kuykendallii</name>
    <dbReference type="NCBI Taxonomy" id="1007099"/>
    <lineage>
        <taxon>Bacteria</taxon>
        <taxon>Pseudomonadati</taxon>
        <taxon>Pseudomonadota</taxon>
        <taxon>Gammaproteobacteria</taxon>
        <taxon>Pseudomonadales</taxon>
        <taxon>Pseudomonadaceae</taxon>
        <taxon>Pseudomonas</taxon>
    </lineage>
</organism>
<sequence>MPWWHNGHLSIRVSVVTMPQLLSPSEARAEIRRLREMIAHNTDWLWEVDAQGRYTFSSEHCRTLLGYTPEQMLGRTPFDFMPPDEAARVGQVFLEIVAERRPFSGLVNRNLCADGSLVVLETSGIPLFDEHGEFRGYRGIDRDITQGIGLLGQRSVQLEALYAAAPVALGLIDRQAHVVIANRALAALLGDSLNRLVGRPIADFLPEDQLDVARCFVRLDAGETLADLELDWRGRHHQVGLQGVRDPAGQVIGLTLALTDVTEQYRMREQLAAANARLSEVAEKDYLTGLPNRRRFDEALTQEIARARRAGLPLSLLMLDVDLFKPFNDHYGHPAGDECLRRLAELFRQVVRPGDLVCRYGGEEFSVILPGTSAEEARRVAERLRERVEQAELEHAYAPLGRVTVSLGGACLPAGGEWPAAVLTDTADRALYAAKKGGRNRVCIAACTGDD</sequence>
<evidence type="ECO:0000256" key="5">
    <source>
        <dbReference type="ARBA" id="ARBA00034247"/>
    </source>
</evidence>
<dbReference type="EC" id="2.7.7.65" evidence="3"/>
<evidence type="ECO:0000313" key="10">
    <source>
        <dbReference type="Proteomes" id="UP000243778"/>
    </source>
</evidence>
<dbReference type="InterPro" id="IPR035965">
    <property type="entry name" value="PAS-like_dom_sf"/>
</dbReference>
<dbReference type="InterPro" id="IPR001610">
    <property type="entry name" value="PAC"/>
</dbReference>
<dbReference type="GO" id="GO:0016301">
    <property type="term" value="F:kinase activity"/>
    <property type="evidence" value="ECO:0007669"/>
    <property type="project" value="UniProtKB-KW"/>
</dbReference>
<evidence type="ECO:0000256" key="3">
    <source>
        <dbReference type="ARBA" id="ARBA00012528"/>
    </source>
</evidence>
<dbReference type="InterPro" id="IPR000014">
    <property type="entry name" value="PAS"/>
</dbReference>
<accession>A0A1H2XRN1</accession>
<dbReference type="Pfam" id="PF00990">
    <property type="entry name" value="GGDEF"/>
    <property type="match status" value="1"/>
</dbReference>
<dbReference type="InterPro" id="IPR029787">
    <property type="entry name" value="Nucleotide_cyclase"/>
</dbReference>
<evidence type="ECO:0000256" key="1">
    <source>
        <dbReference type="ARBA" id="ARBA00001946"/>
    </source>
</evidence>
<dbReference type="PANTHER" id="PTHR45138:SF9">
    <property type="entry name" value="DIGUANYLATE CYCLASE DGCM-RELATED"/>
    <property type="match status" value="1"/>
</dbReference>
<dbReference type="NCBIfam" id="TIGR00229">
    <property type="entry name" value="sensory_box"/>
    <property type="match status" value="2"/>
</dbReference>
<comment type="subcellular location">
    <subcellularLocation>
        <location evidence="2">Cell inner membrane</location>
    </subcellularLocation>
</comment>
<feature type="domain" description="PAC" evidence="7">
    <location>
        <begin position="101"/>
        <end position="156"/>
    </location>
</feature>
<dbReference type="Pfam" id="PF08448">
    <property type="entry name" value="PAS_4"/>
    <property type="match status" value="2"/>
</dbReference>
<evidence type="ECO:0000259" key="6">
    <source>
        <dbReference type="PROSITE" id="PS50112"/>
    </source>
</evidence>
<evidence type="ECO:0000259" key="7">
    <source>
        <dbReference type="PROSITE" id="PS50113"/>
    </source>
</evidence>
<evidence type="ECO:0000256" key="4">
    <source>
        <dbReference type="ARBA" id="ARBA00022777"/>
    </source>
</evidence>
<gene>
    <name evidence="9" type="ORF">SAMN05216287_2000</name>
</gene>
<dbReference type="InterPro" id="IPR000160">
    <property type="entry name" value="GGDEF_dom"/>
</dbReference>
<dbReference type="PROSITE" id="PS50887">
    <property type="entry name" value="GGDEF"/>
    <property type="match status" value="1"/>
</dbReference>
<dbReference type="FunFam" id="3.30.70.270:FF:000001">
    <property type="entry name" value="Diguanylate cyclase domain protein"/>
    <property type="match status" value="1"/>
</dbReference>
<dbReference type="InterPro" id="IPR043128">
    <property type="entry name" value="Rev_trsase/Diguanyl_cyclase"/>
</dbReference>
<dbReference type="InterPro" id="IPR013656">
    <property type="entry name" value="PAS_4"/>
</dbReference>
<dbReference type="GO" id="GO:1902201">
    <property type="term" value="P:negative regulation of bacterial-type flagellum-dependent cell motility"/>
    <property type="evidence" value="ECO:0007669"/>
    <property type="project" value="TreeGrafter"/>
</dbReference>
<feature type="domain" description="GGDEF" evidence="8">
    <location>
        <begin position="312"/>
        <end position="447"/>
    </location>
</feature>
<dbReference type="GO" id="GO:0043709">
    <property type="term" value="P:cell adhesion involved in single-species biofilm formation"/>
    <property type="evidence" value="ECO:0007669"/>
    <property type="project" value="TreeGrafter"/>
</dbReference>
<dbReference type="SMART" id="SM00091">
    <property type="entry name" value="PAS"/>
    <property type="match status" value="2"/>
</dbReference>
<evidence type="ECO:0000313" key="9">
    <source>
        <dbReference type="EMBL" id="SDW95405.1"/>
    </source>
</evidence>
<dbReference type="SMART" id="SM00086">
    <property type="entry name" value="PAC"/>
    <property type="match status" value="1"/>
</dbReference>
<dbReference type="GO" id="GO:0052621">
    <property type="term" value="F:diguanylate cyclase activity"/>
    <property type="evidence" value="ECO:0007669"/>
    <property type="project" value="UniProtKB-EC"/>
</dbReference>
<protein>
    <recommendedName>
        <fullName evidence="3">diguanylate cyclase</fullName>
        <ecNumber evidence="3">2.7.7.65</ecNumber>
    </recommendedName>
</protein>
<comment type="cofactor">
    <cofactor evidence="1">
        <name>Mg(2+)</name>
        <dbReference type="ChEBI" id="CHEBI:18420"/>
    </cofactor>
</comment>
<dbReference type="Gene3D" id="3.30.70.270">
    <property type="match status" value="1"/>
</dbReference>
<keyword evidence="10" id="KW-1185">Reference proteome</keyword>
<dbReference type="Proteomes" id="UP000243778">
    <property type="component" value="Unassembled WGS sequence"/>
</dbReference>
<feature type="domain" description="PAS" evidence="6">
    <location>
        <begin position="30"/>
        <end position="101"/>
    </location>
</feature>
<dbReference type="CDD" id="cd00130">
    <property type="entry name" value="PAS"/>
    <property type="match status" value="2"/>
</dbReference>
<dbReference type="InterPro" id="IPR000700">
    <property type="entry name" value="PAS-assoc_C"/>
</dbReference>
<dbReference type="SMART" id="SM00267">
    <property type="entry name" value="GGDEF"/>
    <property type="match status" value="1"/>
</dbReference>
<dbReference type="EMBL" id="FNNU01000002">
    <property type="protein sequence ID" value="SDW95405.1"/>
    <property type="molecule type" value="Genomic_DNA"/>
</dbReference>
<keyword evidence="4" id="KW-0418">Kinase</keyword>
<dbReference type="GO" id="GO:0005886">
    <property type="term" value="C:plasma membrane"/>
    <property type="evidence" value="ECO:0007669"/>
    <property type="project" value="UniProtKB-SubCell"/>
</dbReference>
<dbReference type="SUPFAM" id="SSF55073">
    <property type="entry name" value="Nucleotide cyclase"/>
    <property type="match status" value="1"/>
</dbReference>
<evidence type="ECO:0000256" key="2">
    <source>
        <dbReference type="ARBA" id="ARBA00004533"/>
    </source>
</evidence>
<dbReference type="NCBIfam" id="TIGR00254">
    <property type="entry name" value="GGDEF"/>
    <property type="match status" value="1"/>
</dbReference>
<dbReference type="SUPFAM" id="SSF55785">
    <property type="entry name" value="PYP-like sensor domain (PAS domain)"/>
    <property type="match status" value="2"/>
</dbReference>
<dbReference type="AlphaFoldDB" id="A0A1H2XRN1"/>
<dbReference type="Gene3D" id="3.30.450.20">
    <property type="entry name" value="PAS domain"/>
    <property type="match status" value="2"/>
</dbReference>
<evidence type="ECO:0000259" key="8">
    <source>
        <dbReference type="PROSITE" id="PS50887"/>
    </source>
</evidence>
<keyword evidence="4" id="KW-0808">Transferase</keyword>
<dbReference type="PROSITE" id="PS50113">
    <property type="entry name" value="PAC"/>
    <property type="match status" value="1"/>
</dbReference>
<reference evidence="10" key="1">
    <citation type="submission" date="2016-10" db="EMBL/GenBank/DDBJ databases">
        <authorList>
            <person name="Varghese N."/>
            <person name="Submissions S."/>
        </authorList>
    </citation>
    <scope>NUCLEOTIDE SEQUENCE [LARGE SCALE GENOMIC DNA]</scope>
    <source>
        <strain evidence="10">NRRL B-59562</strain>
    </source>
</reference>
<dbReference type="PANTHER" id="PTHR45138">
    <property type="entry name" value="REGULATORY COMPONENTS OF SENSORY TRANSDUCTION SYSTEM"/>
    <property type="match status" value="1"/>
</dbReference>
<dbReference type="InterPro" id="IPR050469">
    <property type="entry name" value="Diguanylate_Cyclase"/>
</dbReference>
<proteinExistence type="predicted"/>
<dbReference type="STRING" id="1007099.SAMN05216287_2000"/>